<dbReference type="Proteomes" id="UP000182427">
    <property type="component" value="Chromosome I"/>
</dbReference>
<name>A0A1G7QS71_9BACT</name>
<proteinExistence type="predicted"/>
<keyword evidence="2" id="KW-1185">Reference proteome</keyword>
<organism evidence="1 2">
    <name type="scientific">Terriglobus roseus</name>
    <dbReference type="NCBI Taxonomy" id="392734"/>
    <lineage>
        <taxon>Bacteria</taxon>
        <taxon>Pseudomonadati</taxon>
        <taxon>Acidobacteriota</taxon>
        <taxon>Terriglobia</taxon>
        <taxon>Terriglobales</taxon>
        <taxon>Acidobacteriaceae</taxon>
        <taxon>Terriglobus</taxon>
    </lineage>
</organism>
<evidence type="ECO:0000313" key="1">
    <source>
        <dbReference type="EMBL" id="SDG00510.1"/>
    </source>
</evidence>
<sequence length="321" mass="36520">MQPSKPSRNKVGQILGKYSIASVRSWLARKGLRTTMGSRDEMTTKVHDLVDKEKLTEDDLIEGAIGIEEASAKRVYLYRISTSAADLEKIDAQLEALQIPLSTERTPSVSPTKKPKMMYALNDPTALRVKWNEQHIRTKVDKKNERFDPVPEPKIVVLVVDKKTGLVQIRYDKPGDKHIHEIDGEPKAQAYFDYYREQAENLLGLPLEPIELRTGLEKTLKMVPPVVTVAHVVDEDEEGIQSKRTQKKIGKDLRDTKAWNQMMQDPMVRTYEEAPLRWKHGMTGGKLTREVFSNVDAANGQVRFDAHCSEEEIDYVLAQLV</sequence>
<gene>
    <name evidence="1" type="ORF">SAMN05444167_3952</name>
</gene>
<dbReference type="AlphaFoldDB" id="A0A1G7QS71"/>
<protein>
    <submittedName>
        <fullName evidence="1">Uncharacterized protein</fullName>
    </submittedName>
</protein>
<reference evidence="2" key="1">
    <citation type="submission" date="2016-10" db="EMBL/GenBank/DDBJ databases">
        <authorList>
            <person name="Varghese N."/>
            <person name="Submissions S."/>
        </authorList>
    </citation>
    <scope>NUCLEOTIDE SEQUENCE [LARGE SCALE GENOMIC DNA]</scope>
    <source>
        <strain evidence="2">GAS232</strain>
    </source>
</reference>
<dbReference type="EMBL" id="LT629690">
    <property type="protein sequence ID" value="SDG00510.1"/>
    <property type="molecule type" value="Genomic_DNA"/>
</dbReference>
<accession>A0A1G7QS71</accession>
<evidence type="ECO:0000313" key="2">
    <source>
        <dbReference type="Proteomes" id="UP000182427"/>
    </source>
</evidence>